<protein>
    <submittedName>
        <fullName evidence="2">Uncharacterized protein</fullName>
    </submittedName>
</protein>
<name>A0A2T7SSW9_9ACTN</name>
<dbReference type="Proteomes" id="UP000245992">
    <property type="component" value="Unassembled WGS sequence"/>
</dbReference>
<reference evidence="2 3" key="1">
    <citation type="submission" date="2013-12" db="EMBL/GenBank/DDBJ databases">
        <title>Annotated genome of Streptomyces scopuliridis.</title>
        <authorList>
            <person name="Olson J.B."/>
        </authorList>
    </citation>
    <scope>NUCLEOTIDE SEQUENCE [LARGE SCALE GENOMIC DNA]</scope>
    <source>
        <strain evidence="2 3">RB72</strain>
    </source>
</reference>
<gene>
    <name evidence="2" type="ORF">Y717_34145</name>
</gene>
<feature type="transmembrane region" description="Helical" evidence="1">
    <location>
        <begin position="6"/>
        <end position="23"/>
    </location>
</feature>
<keyword evidence="1" id="KW-1133">Transmembrane helix</keyword>
<organism evidence="2 3">
    <name type="scientific">Streptomyces scopuliridis RB72</name>
    <dbReference type="NCBI Taxonomy" id="1440053"/>
    <lineage>
        <taxon>Bacteria</taxon>
        <taxon>Bacillati</taxon>
        <taxon>Actinomycetota</taxon>
        <taxon>Actinomycetes</taxon>
        <taxon>Kitasatosporales</taxon>
        <taxon>Streptomycetaceae</taxon>
        <taxon>Streptomyces</taxon>
    </lineage>
</organism>
<feature type="transmembrane region" description="Helical" evidence="1">
    <location>
        <begin position="58"/>
        <end position="76"/>
    </location>
</feature>
<dbReference type="AlphaFoldDB" id="A0A2T7SSW9"/>
<dbReference type="EMBL" id="AZSP01000318">
    <property type="protein sequence ID" value="PVE05901.1"/>
    <property type="molecule type" value="Genomic_DNA"/>
</dbReference>
<sequence length="93" mass="10096">MLFVIALIGISLLGFTLWYSLRVTKLRDLPTWRRFLPLGLLLLSTAASLLRAVGIPQIANAVAFPLLLAAIAVSVAEVRAESRRRGAVVLGEK</sequence>
<dbReference type="OrthoDB" id="4252265at2"/>
<accession>A0A2T7SSW9</accession>
<evidence type="ECO:0000313" key="3">
    <source>
        <dbReference type="Proteomes" id="UP000245992"/>
    </source>
</evidence>
<evidence type="ECO:0000256" key="1">
    <source>
        <dbReference type="SAM" id="Phobius"/>
    </source>
</evidence>
<keyword evidence="3" id="KW-1185">Reference proteome</keyword>
<keyword evidence="1" id="KW-0472">Membrane</keyword>
<comment type="caution">
    <text evidence="2">The sequence shown here is derived from an EMBL/GenBank/DDBJ whole genome shotgun (WGS) entry which is preliminary data.</text>
</comment>
<proteinExistence type="predicted"/>
<dbReference type="RefSeq" id="WP_030353584.1">
    <property type="nucleotide sequence ID" value="NZ_AZSP01000318.1"/>
</dbReference>
<keyword evidence="1" id="KW-0812">Transmembrane</keyword>
<evidence type="ECO:0000313" key="2">
    <source>
        <dbReference type="EMBL" id="PVE05901.1"/>
    </source>
</evidence>